<dbReference type="OrthoDB" id="416553at2759"/>
<dbReference type="FunFam" id="3.40.50.300:FF:000196">
    <property type="entry name" value="Cell division control 3"/>
    <property type="match status" value="1"/>
</dbReference>
<dbReference type="InterPro" id="IPR027417">
    <property type="entry name" value="P-loop_NTPase"/>
</dbReference>
<dbReference type="Pfam" id="PF00735">
    <property type="entry name" value="Septin"/>
    <property type="match status" value="1"/>
</dbReference>
<dbReference type="HOGENOM" id="CLU_017718_8_0_1"/>
<feature type="region of interest" description="Disordered" evidence="5">
    <location>
        <begin position="382"/>
        <end position="448"/>
    </location>
</feature>
<proteinExistence type="inferred from homology"/>
<reference evidence="7 8" key="1">
    <citation type="journal article" date="2004" name="Nature">
        <title>Genome evolution in yeasts.</title>
        <authorList>
            <consortium name="Genolevures"/>
            <person name="Dujon B."/>
            <person name="Sherman D."/>
            <person name="Fischer G."/>
            <person name="Durrens P."/>
            <person name="Casaregola S."/>
            <person name="Lafontaine I."/>
            <person name="de Montigny J."/>
            <person name="Marck C."/>
            <person name="Neuveglise C."/>
            <person name="Talla E."/>
            <person name="Goffard N."/>
            <person name="Frangeul L."/>
            <person name="Aigle M."/>
            <person name="Anthouard V."/>
            <person name="Babour A."/>
            <person name="Barbe V."/>
            <person name="Barnay S."/>
            <person name="Blanchin S."/>
            <person name="Beckerich J.M."/>
            <person name="Beyne E."/>
            <person name="Bleykasten C."/>
            <person name="Boisrame A."/>
            <person name="Boyer J."/>
            <person name="Cattolico L."/>
            <person name="Confanioleri F."/>
            <person name="de Daruvar A."/>
            <person name="Despons L."/>
            <person name="Fabre E."/>
            <person name="Fairhead C."/>
            <person name="Ferry-Dumazet H."/>
            <person name="Groppi A."/>
            <person name="Hantraye F."/>
            <person name="Hennequin C."/>
            <person name="Jauniaux N."/>
            <person name="Joyet P."/>
            <person name="Kachouri R."/>
            <person name="Kerrest A."/>
            <person name="Koszul R."/>
            <person name="Lemaire M."/>
            <person name="Lesur I."/>
            <person name="Ma L."/>
            <person name="Muller H."/>
            <person name="Nicaud J.M."/>
            <person name="Nikolski M."/>
            <person name="Oztas S."/>
            <person name="Ozier-Kalogeropoulos O."/>
            <person name="Pellenz S."/>
            <person name="Potier S."/>
            <person name="Richard G.F."/>
            <person name="Straub M.L."/>
            <person name="Suleau A."/>
            <person name="Swennene D."/>
            <person name="Tekaia F."/>
            <person name="Wesolowski-Louvel M."/>
            <person name="Westhof E."/>
            <person name="Wirth B."/>
            <person name="Zeniou-Meyer M."/>
            <person name="Zivanovic I."/>
            <person name="Bolotin-Fukuhara M."/>
            <person name="Thierry A."/>
            <person name="Bouchier C."/>
            <person name="Caudron B."/>
            <person name="Scarpelli C."/>
            <person name="Gaillardin C."/>
            <person name="Weissenbach J."/>
            <person name="Wincker P."/>
            <person name="Souciet J.L."/>
        </authorList>
    </citation>
    <scope>NUCLEOTIDE SEQUENCE [LARGE SCALE GENOMIC DNA]</scope>
    <source>
        <strain evidence="8">ATCC 36239 / CBS 767 / BCRC 21394 / JCM 1990 / NBRC 0083 / IGC 2968</strain>
    </source>
</reference>
<dbReference type="FunCoup" id="Q6BS03">
    <property type="interactions" value="528"/>
</dbReference>
<dbReference type="STRING" id="284592.Q6BS03"/>
<dbReference type="GO" id="GO:0000921">
    <property type="term" value="P:septin ring assembly"/>
    <property type="evidence" value="ECO:0007669"/>
    <property type="project" value="EnsemblFungi"/>
</dbReference>
<comment type="subcellular location">
    <subcellularLocation>
        <location evidence="1">Bud neck</location>
    </subcellularLocation>
</comment>
<dbReference type="Gene3D" id="3.40.50.300">
    <property type="entry name" value="P-loop containing nucleotide triphosphate hydrolases"/>
    <property type="match status" value="1"/>
</dbReference>
<evidence type="ECO:0000256" key="4">
    <source>
        <dbReference type="RuleBase" id="RU004560"/>
    </source>
</evidence>
<accession>Q6BS03</accession>
<dbReference type="VEuPathDB" id="FungiDB:DEHA2D12540g"/>
<gene>
    <name evidence="7" type="ordered locus">DEHA2D12540g</name>
</gene>
<dbReference type="GO" id="GO:0031107">
    <property type="term" value="P:septin ring disassembly"/>
    <property type="evidence" value="ECO:0007669"/>
    <property type="project" value="EnsemblFungi"/>
</dbReference>
<dbReference type="SUPFAM" id="SSF52540">
    <property type="entry name" value="P-loop containing nucleoside triphosphate hydrolases"/>
    <property type="match status" value="1"/>
</dbReference>
<dbReference type="GeneID" id="2901214"/>
<dbReference type="GO" id="GO:0005525">
    <property type="term" value="F:GTP binding"/>
    <property type="evidence" value="ECO:0007669"/>
    <property type="project" value="UniProtKB-KW"/>
</dbReference>
<dbReference type="KEGG" id="dha:DEHA2D12540g"/>
<dbReference type="GO" id="GO:0005619">
    <property type="term" value="C:ascospore wall"/>
    <property type="evidence" value="ECO:0007669"/>
    <property type="project" value="EnsemblFungi"/>
</dbReference>
<dbReference type="InterPro" id="IPR016491">
    <property type="entry name" value="Septin"/>
</dbReference>
<dbReference type="InterPro" id="IPR030379">
    <property type="entry name" value="G_SEPTIN_dom"/>
</dbReference>
<dbReference type="PANTHER" id="PTHR18884">
    <property type="entry name" value="SEPTIN"/>
    <property type="match status" value="1"/>
</dbReference>
<dbReference type="GO" id="GO:1990317">
    <property type="term" value="C:Gin4 complex"/>
    <property type="evidence" value="ECO:0007669"/>
    <property type="project" value="EnsemblFungi"/>
</dbReference>
<dbReference type="Proteomes" id="UP000000599">
    <property type="component" value="Chromosome D"/>
</dbReference>
<dbReference type="CDD" id="cd01850">
    <property type="entry name" value="CDC_Septin"/>
    <property type="match status" value="1"/>
</dbReference>
<dbReference type="GO" id="GO:0032160">
    <property type="term" value="C:septin filament array"/>
    <property type="evidence" value="ECO:0007669"/>
    <property type="project" value="EnsemblFungi"/>
</dbReference>
<dbReference type="OMA" id="RSNPMGS"/>
<dbReference type="GO" id="GO:0070273">
    <property type="term" value="F:phosphatidylinositol-4-phosphate binding"/>
    <property type="evidence" value="ECO:0007669"/>
    <property type="project" value="EnsemblFungi"/>
</dbReference>
<dbReference type="InParanoid" id="Q6BS03"/>
<name>Q6BS03_DEBHA</name>
<dbReference type="AlphaFoldDB" id="Q6BS03"/>
<dbReference type="PROSITE" id="PS51719">
    <property type="entry name" value="G_SEPTIN"/>
    <property type="match status" value="1"/>
</dbReference>
<keyword evidence="2 4" id="KW-0547">Nucleotide-binding</keyword>
<evidence type="ECO:0000313" key="7">
    <source>
        <dbReference type="EMBL" id="CAG87185.2"/>
    </source>
</evidence>
<protein>
    <submittedName>
        <fullName evidence="7">DEHA2D12540p</fullName>
    </submittedName>
</protein>
<keyword evidence="3 4" id="KW-0342">GTP-binding</keyword>
<dbReference type="GO" id="GO:0001400">
    <property type="term" value="C:mating projection base"/>
    <property type="evidence" value="ECO:0007669"/>
    <property type="project" value="EnsemblFungi"/>
</dbReference>
<organism evidence="7 8">
    <name type="scientific">Debaryomyces hansenii (strain ATCC 36239 / CBS 767 / BCRC 21394 / JCM 1990 / NBRC 0083 / IGC 2968)</name>
    <name type="common">Yeast</name>
    <name type="synonym">Torulaspora hansenii</name>
    <dbReference type="NCBI Taxonomy" id="284592"/>
    <lineage>
        <taxon>Eukaryota</taxon>
        <taxon>Fungi</taxon>
        <taxon>Dikarya</taxon>
        <taxon>Ascomycota</taxon>
        <taxon>Saccharomycotina</taxon>
        <taxon>Pichiomycetes</taxon>
        <taxon>Debaryomycetaceae</taxon>
        <taxon>Debaryomyces</taxon>
    </lineage>
</organism>
<dbReference type="EMBL" id="CR382136">
    <property type="protein sequence ID" value="CAG87185.2"/>
    <property type="molecule type" value="Genomic_DNA"/>
</dbReference>
<evidence type="ECO:0000256" key="1">
    <source>
        <dbReference type="ARBA" id="ARBA00004266"/>
    </source>
</evidence>
<feature type="compositionally biased region" description="Basic and acidic residues" evidence="5">
    <location>
        <begin position="383"/>
        <end position="426"/>
    </location>
</feature>
<sequence length="448" mass="51569">MSAEVESIPQVENQASAAYENTAKQNPIENIQQELKIIKRKLNGYVGFANLPKQWHRKSVRRGFTLNIMIAGESGLGKKTLINTLFNREILSNDINEESAEFDDGETQPVRTRTDKAEIEEDGVKLNLSVISTPGFGESINNADSWKPIVDEINDRFDAHLEAESRINRSAIVDNRVHAFLYFIEPTGHSLRSLDIALMKEIHEKVNLIPVIAKSDTLTEEEIIDFKQRILEDIRYQGIKTFNPAQYDNDDEESFANTQSIMNKLPFAVVGSTKEVETVDGRIVRGRSYPWGIIEVDNEEHCDFIKLRQLLIRNFLEELKEHTANSLYENYRSEKLLRMGIQQDNSVFKEFDPLARQEEEKSLHEAKLAKMEAEMKNVFQQKVSEKEKKLQRSEADLFARHKEMKDKLSKQIKLLEDKKEQLEKQKSLPQEPAQPAPAPTKSRKGFLR</sequence>
<dbReference type="GO" id="GO:0005628">
    <property type="term" value="C:prospore membrane"/>
    <property type="evidence" value="ECO:0007669"/>
    <property type="project" value="EnsemblFungi"/>
</dbReference>
<dbReference type="PIRSF" id="PIRSF006698">
    <property type="entry name" value="Septin"/>
    <property type="match status" value="1"/>
</dbReference>
<dbReference type="RefSeq" id="XP_459017.2">
    <property type="nucleotide sequence ID" value="XM_459017.2"/>
</dbReference>
<evidence type="ECO:0000256" key="5">
    <source>
        <dbReference type="SAM" id="MobiDB-lite"/>
    </source>
</evidence>
<evidence type="ECO:0000313" key="8">
    <source>
        <dbReference type="Proteomes" id="UP000000599"/>
    </source>
</evidence>
<evidence type="ECO:0000256" key="2">
    <source>
        <dbReference type="ARBA" id="ARBA00022741"/>
    </source>
</evidence>
<dbReference type="eggNOG" id="KOG2655">
    <property type="taxonomic scope" value="Eukaryota"/>
</dbReference>
<evidence type="ECO:0000256" key="3">
    <source>
        <dbReference type="ARBA" id="ARBA00023134"/>
    </source>
</evidence>
<dbReference type="GO" id="GO:0000281">
    <property type="term" value="P:mitotic cytokinesis"/>
    <property type="evidence" value="ECO:0007669"/>
    <property type="project" value="EnsemblFungi"/>
</dbReference>
<evidence type="ECO:0000259" key="6">
    <source>
        <dbReference type="PROSITE" id="PS51719"/>
    </source>
</evidence>
<dbReference type="GO" id="GO:0031105">
    <property type="term" value="C:septin complex"/>
    <property type="evidence" value="ECO:0007669"/>
    <property type="project" value="EnsemblFungi"/>
</dbReference>
<dbReference type="GO" id="GO:0010314">
    <property type="term" value="F:phosphatidylinositol-5-phosphate binding"/>
    <property type="evidence" value="ECO:0007669"/>
    <property type="project" value="EnsemblFungi"/>
</dbReference>
<keyword evidence="8" id="KW-1185">Reference proteome</keyword>
<comment type="similarity">
    <text evidence="4">Belongs to the TRAFAC class TrmE-Era-EngA-EngB-Septin-like GTPase superfamily. Septin GTPase family.</text>
</comment>
<feature type="domain" description="Septin-type G" evidence="6">
    <location>
        <begin position="62"/>
        <end position="338"/>
    </location>
</feature>
<dbReference type="GO" id="GO:0005200">
    <property type="term" value="F:structural constituent of cytoskeleton"/>
    <property type="evidence" value="ECO:0007669"/>
    <property type="project" value="EnsemblFungi"/>
</dbReference>